<dbReference type="Proteomes" id="UP000070544">
    <property type="component" value="Unassembled WGS sequence"/>
</dbReference>
<dbReference type="SUPFAM" id="SSF54909">
    <property type="entry name" value="Dimeric alpha+beta barrel"/>
    <property type="match status" value="1"/>
</dbReference>
<dbReference type="GO" id="GO:0016857">
    <property type="term" value="F:racemase and epimerase activity, acting on carbohydrates and derivatives"/>
    <property type="evidence" value="ECO:0007669"/>
    <property type="project" value="InterPro"/>
</dbReference>
<evidence type="ECO:0000313" key="1">
    <source>
        <dbReference type="EMBL" id="KXS14571.1"/>
    </source>
</evidence>
<proteinExistence type="predicted"/>
<dbReference type="Gene3D" id="3.30.70.100">
    <property type="match status" value="1"/>
</dbReference>
<protein>
    <recommendedName>
        <fullName evidence="3">L-rhamnose mutarotase</fullName>
    </recommendedName>
</protein>
<evidence type="ECO:0000313" key="2">
    <source>
        <dbReference type="Proteomes" id="UP000070544"/>
    </source>
</evidence>
<evidence type="ECO:0008006" key="3">
    <source>
        <dbReference type="Google" id="ProtNLM"/>
    </source>
</evidence>
<reference evidence="1 2" key="1">
    <citation type="journal article" date="2015" name="Genome Biol. Evol.">
        <title>Phylogenomic analyses indicate that early fungi evolved digesting cell walls of algal ancestors of land plants.</title>
        <authorList>
            <person name="Chang Y."/>
            <person name="Wang S."/>
            <person name="Sekimoto S."/>
            <person name="Aerts A.L."/>
            <person name="Choi C."/>
            <person name="Clum A."/>
            <person name="LaButti K.M."/>
            <person name="Lindquist E.A."/>
            <person name="Yee Ngan C."/>
            <person name="Ohm R.A."/>
            <person name="Salamov A.A."/>
            <person name="Grigoriev I.V."/>
            <person name="Spatafora J.W."/>
            <person name="Berbee M.L."/>
        </authorList>
    </citation>
    <scope>NUCLEOTIDE SEQUENCE [LARGE SCALE GENOMIC DNA]</scope>
    <source>
        <strain evidence="1 2">JEL478</strain>
    </source>
</reference>
<organism evidence="1 2">
    <name type="scientific">Gonapodya prolifera (strain JEL478)</name>
    <name type="common">Monoblepharis prolifera</name>
    <dbReference type="NCBI Taxonomy" id="1344416"/>
    <lineage>
        <taxon>Eukaryota</taxon>
        <taxon>Fungi</taxon>
        <taxon>Fungi incertae sedis</taxon>
        <taxon>Chytridiomycota</taxon>
        <taxon>Chytridiomycota incertae sedis</taxon>
        <taxon>Monoblepharidomycetes</taxon>
        <taxon>Monoblepharidales</taxon>
        <taxon>Gonapodyaceae</taxon>
        <taxon>Gonapodya</taxon>
    </lineage>
</organism>
<dbReference type="InterPro" id="IPR011008">
    <property type="entry name" value="Dimeric_a/b-barrel"/>
</dbReference>
<keyword evidence="2" id="KW-1185">Reference proteome</keyword>
<dbReference type="STRING" id="1344416.A0A139ACN0"/>
<dbReference type="InterPro" id="IPR008000">
    <property type="entry name" value="Rham/fucose_mutarotase"/>
</dbReference>
<dbReference type="EMBL" id="KQ965768">
    <property type="protein sequence ID" value="KXS14571.1"/>
    <property type="molecule type" value="Genomic_DNA"/>
</dbReference>
<dbReference type="PANTHER" id="PTHR34389:SF2">
    <property type="entry name" value="L-RHAMNOSE MUTAROTASE"/>
    <property type="match status" value="1"/>
</dbReference>
<accession>A0A139ACN0</accession>
<gene>
    <name evidence="1" type="ORF">M427DRAFT_44977</name>
</gene>
<sequence>MDRRPKRFGSVIKLRADTLRRYHEWHNAPSEIRSAVLARLKASNVQNYVIYHTVLEGLGDILFSSLEWWGAWDESKGDDGWKEGFSKDMAAVAADPKTREWWAIMEEFQVPFSWTGPAPSQGGKGDWWQPMSEVFHIDKDGIPFPSETSS</sequence>
<dbReference type="Pfam" id="PF05336">
    <property type="entry name" value="rhaM"/>
    <property type="match status" value="1"/>
</dbReference>
<name>A0A139ACN0_GONPJ</name>
<dbReference type="PANTHER" id="PTHR34389">
    <property type="entry name" value="L-RHAMNOSE MUTAROTASE"/>
    <property type="match status" value="1"/>
</dbReference>
<dbReference type="AlphaFoldDB" id="A0A139ACN0"/>
<dbReference type="OrthoDB" id="9981546at2759"/>